<dbReference type="GO" id="GO:0003677">
    <property type="term" value="F:DNA binding"/>
    <property type="evidence" value="ECO:0007669"/>
    <property type="project" value="UniProtKB-KW"/>
</dbReference>
<evidence type="ECO:0000313" key="6">
    <source>
        <dbReference type="EMBL" id="AML52576.1"/>
    </source>
</evidence>
<dbReference type="Gene3D" id="1.10.10.10">
    <property type="entry name" value="Winged helix-like DNA-binding domain superfamily/Winged helix DNA-binding domain"/>
    <property type="match status" value="1"/>
</dbReference>
<dbReference type="EMBL" id="CP014327">
    <property type="protein sequence ID" value="AML52576.1"/>
    <property type="molecule type" value="Genomic_DNA"/>
</dbReference>
<organism evidence="6 7">
    <name type="scientific">Falsihalocynthiibacter arcticus</name>
    <dbReference type="NCBI Taxonomy" id="1579316"/>
    <lineage>
        <taxon>Bacteria</taxon>
        <taxon>Pseudomonadati</taxon>
        <taxon>Pseudomonadota</taxon>
        <taxon>Alphaproteobacteria</taxon>
        <taxon>Rhodobacterales</taxon>
        <taxon>Roseobacteraceae</taxon>
        <taxon>Falsihalocynthiibacter</taxon>
    </lineage>
</organism>
<gene>
    <name evidence="6" type="ORF">RC74_16035</name>
</gene>
<feature type="domain" description="HTH lysR-type" evidence="5">
    <location>
        <begin position="1"/>
        <end position="59"/>
    </location>
</feature>
<keyword evidence="2" id="KW-0805">Transcription regulation</keyword>
<keyword evidence="7" id="KW-1185">Reference proteome</keyword>
<sequence length="305" mass="33928">MQYDYDSLLALDAVAREGGFDAAAKALEVTQSAVSQRIKQLEDRVGSVLIVRGRPCVPTAIGMQLCQHFEQVTLLQHELADRMDKLIDREGTNAATIRIAVNNDSLATWFPYVMKRAVNDLNVQIEITPDDQEHTEKILKSGDALAVITDVEKPVQGCRRISLGAMEYIAVASAEFYDANFKKGVTLDTIENTACLTFNRKDSIQDQWMKQCFGISVKTLTHMVPSYEGYVACCLNGTGWGLVPGIAGLPYLESGELIELVSNERIQISLHWQSSTQSSEILRRLGEIVKEEALIHLMPDSFRTM</sequence>
<comment type="similarity">
    <text evidence="1">Belongs to the LysR transcriptional regulatory family.</text>
</comment>
<evidence type="ECO:0000256" key="1">
    <source>
        <dbReference type="ARBA" id="ARBA00009437"/>
    </source>
</evidence>
<dbReference type="InterPro" id="IPR005119">
    <property type="entry name" value="LysR_subst-bd"/>
</dbReference>
<dbReference type="Proteomes" id="UP000070371">
    <property type="component" value="Chromosome"/>
</dbReference>
<accession>A0A126V3Y2</accession>
<dbReference type="InterPro" id="IPR036390">
    <property type="entry name" value="WH_DNA-bd_sf"/>
</dbReference>
<keyword evidence="4" id="KW-0804">Transcription</keyword>
<dbReference type="Gene3D" id="3.40.190.290">
    <property type="match status" value="1"/>
</dbReference>
<dbReference type="InterPro" id="IPR000847">
    <property type="entry name" value="LysR_HTH_N"/>
</dbReference>
<dbReference type="OrthoDB" id="3252676at2"/>
<evidence type="ECO:0000313" key="7">
    <source>
        <dbReference type="Proteomes" id="UP000070371"/>
    </source>
</evidence>
<dbReference type="InterPro" id="IPR050176">
    <property type="entry name" value="LTTR"/>
</dbReference>
<dbReference type="RefSeq" id="WP_039000125.1">
    <property type="nucleotide sequence ID" value="NZ_CP014327.1"/>
</dbReference>
<dbReference type="Pfam" id="PF00126">
    <property type="entry name" value="HTH_1"/>
    <property type="match status" value="1"/>
</dbReference>
<evidence type="ECO:0000259" key="5">
    <source>
        <dbReference type="PROSITE" id="PS50931"/>
    </source>
</evidence>
<dbReference type="InterPro" id="IPR017685">
    <property type="entry name" value="ArgP"/>
</dbReference>
<reference evidence="6 7" key="1">
    <citation type="submission" date="2016-02" db="EMBL/GenBank/DDBJ databases">
        <title>Complete genome sequence of Halocynthiibacter arcticus PAMC 20958t from arctic marine sediment.</title>
        <authorList>
            <person name="Lee Y.M."/>
            <person name="Baek K."/>
            <person name="Lee H.K."/>
            <person name="Shin S.C."/>
        </authorList>
    </citation>
    <scope>NUCLEOTIDE SEQUENCE [LARGE SCALE GENOMIC DNA]</scope>
    <source>
        <strain evidence="6">PAMC 20958</strain>
    </source>
</reference>
<dbReference type="STRING" id="1579316.RC74_16035"/>
<dbReference type="PROSITE" id="PS50931">
    <property type="entry name" value="HTH_LYSR"/>
    <property type="match status" value="1"/>
</dbReference>
<dbReference type="InterPro" id="IPR036388">
    <property type="entry name" value="WH-like_DNA-bd_sf"/>
</dbReference>
<dbReference type="NCBIfam" id="NF002964">
    <property type="entry name" value="PRK03635.1"/>
    <property type="match status" value="1"/>
</dbReference>
<evidence type="ECO:0000256" key="4">
    <source>
        <dbReference type="ARBA" id="ARBA00023163"/>
    </source>
</evidence>
<name>A0A126V3Y2_9RHOB</name>
<protein>
    <recommendedName>
        <fullName evidence="5">HTH lysR-type domain-containing protein</fullName>
    </recommendedName>
</protein>
<evidence type="ECO:0000256" key="3">
    <source>
        <dbReference type="ARBA" id="ARBA00023125"/>
    </source>
</evidence>
<dbReference type="SUPFAM" id="SSF46785">
    <property type="entry name" value="Winged helix' DNA-binding domain"/>
    <property type="match status" value="1"/>
</dbReference>
<dbReference type="PRINTS" id="PR00039">
    <property type="entry name" value="HTHLYSR"/>
</dbReference>
<dbReference type="Pfam" id="PF03466">
    <property type="entry name" value="LysR_substrate"/>
    <property type="match status" value="1"/>
</dbReference>
<evidence type="ECO:0000256" key="2">
    <source>
        <dbReference type="ARBA" id="ARBA00023015"/>
    </source>
</evidence>
<dbReference type="GO" id="GO:0003700">
    <property type="term" value="F:DNA-binding transcription factor activity"/>
    <property type="evidence" value="ECO:0007669"/>
    <property type="project" value="InterPro"/>
</dbReference>
<dbReference type="NCBIfam" id="TIGR03298">
    <property type="entry name" value="argP"/>
    <property type="match status" value="1"/>
</dbReference>
<dbReference type="AlphaFoldDB" id="A0A126V3Y2"/>
<dbReference type="SUPFAM" id="SSF53850">
    <property type="entry name" value="Periplasmic binding protein-like II"/>
    <property type="match status" value="1"/>
</dbReference>
<keyword evidence="3" id="KW-0238">DNA-binding</keyword>
<dbReference type="KEGG" id="hat:RC74_16035"/>
<dbReference type="PANTHER" id="PTHR30579">
    <property type="entry name" value="TRANSCRIPTIONAL REGULATOR"/>
    <property type="match status" value="1"/>
</dbReference>
<proteinExistence type="inferred from homology"/>
<dbReference type="PANTHER" id="PTHR30579:SF2">
    <property type="entry name" value="HTH-TYPE TRANSCRIPTIONAL REGULATOR ARGP"/>
    <property type="match status" value="1"/>
</dbReference>
<dbReference type="NCBIfam" id="NF009888">
    <property type="entry name" value="PRK13348.1"/>
    <property type="match status" value="1"/>
</dbReference>